<gene>
    <name evidence="2" type="ORF">FHE65_13500</name>
</gene>
<dbReference type="OrthoDB" id="3268477at2"/>
<proteinExistence type="predicted"/>
<feature type="region of interest" description="Disordered" evidence="1">
    <location>
        <begin position="41"/>
        <end position="68"/>
    </location>
</feature>
<dbReference type="EMBL" id="VDFR01000060">
    <property type="protein sequence ID" value="TNC46162.1"/>
    <property type="molecule type" value="Genomic_DNA"/>
</dbReference>
<evidence type="ECO:0000256" key="1">
    <source>
        <dbReference type="SAM" id="MobiDB-lite"/>
    </source>
</evidence>
<organism evidence="2 3">
    <name type="scientific">Mumia zhuanghuii</name>
    <dbReference type="NCBI Taxonomy" id="2585211"/>
    <lineage>
        <taxon>Bacteria</taxon>
        <taxon>Bacillati</taxon>
        <taxon>Actinomycetota</taxon>
        <taxon>Actinomycetes</taxon>
        <taxon>Propionibacteriales</taxon>
        <taxon>Nocardioidaceae</taxon>
        <taxon>Mumia</taxon>
    </lineage>
</organism>
<dbReference type="Proteomes" id="UP000306740">
    <property type="component" value="Unassembled WGS sequence"/>
</dbReference>
<accession>A0A5C4MQ41</accession>
<dbReference type="AlphaFoldDB" id="A0A5C4MQ41"/>
<evidence type="ECO:0000313" key="3">
    <source>
        <dbReference type="Proteomes" id="UP000306740"/>
    </source>
</evidence>
<name>A0A5C4MQ41_9ACTN</name>
<feature type="compositionally biased region" description="Acidic residues" evidence="1">
    <location>
        <begin position="50"/>
        <end position="59"/>
    </location>
</feature>
<evidence type="ECO:0008006" key="4">
    <source>
        <dbReference type="Google" id="ProtNLM"/>
    </source>
</evidence>
<sequence>MTDEKFYYCIKHHAVEGADGCRAIDRLGPYDTREEAQRALEIAQERNERWDDDPDWNDDAEGRPPAPS</sequence>
<dbReference type="RefSeq" id="WP_139088452.1">
    <property type="nucleotide sequence ID" value="NZ_VDFR01000060.1"/>
</dbReference>
<protein>
    <recommendedName>
        <fullName evidence="4">SPOR domain-containing protein</fullName>
    </recommendedName>
</protein>
<evidence type="ECO:0000313" key="2">
    <source>
        <dbReference type="EMBL" id="TNC46162.1"/>
    </source>
</evidence>
<reference evidence="2 3" key="1">
    <citation type="submission" date="2019-05" db="EMBL/GenBank/DDBJ databases">
        <title>Mumia sp. nov., isolated from the intestinal contents of plateau pika (Ochotona curzoniae) in the Qinghai-Tibet plateau of China.</title>
        <authorList>
            <person name="Tian Z."/>
        </authorList>
    </citation>
    <scope>NUCLEOTIDE SEQUENCE [LARGE SCALE GENOMIC DNA]</scope>
    <source>
        <strain evidence="3">527</strain>
    </source>
</reference>
<comment type="caution">
    <text evidence="2">The sequence shown here is derived from an EMBL/GenBank/DDBJ whole genome shotgun (WGS) entry which is preliminary data.</text>
</comment>